<feature type="region of interest" description="Disordered" evidence="1">
    <location>
        <begin position="104"/>
        <end position="123"/>
    </location>
</feature>
<sequence length="223" mass="24944">MSKLSSSTSSLDSNYNDDSDDNSGSIVSITSTPIGTPRNNDVTSLDLSSHYLSGFLYSYIFPPIIQGLKLEKNIDIDEDQLLEWLSIPSTSVVNAKMPINKNSFPSIKKKNVTNRGRKPRTDRKKCAALLVRHPNNGKNCSMYCKAGEIYCPNHCKRYLIKENSKMKTTSPNTQFSPFPIIPSEDINLPKSMSEPLPFPVIPKTQSSKKEKNDIDLPDIPNNF</sequence>
<name>A0A481Z585_9VIRU</name>
<reference evidence="2" key="1">
    <citation type="journal article" date="2019" name="MBio">
        <title>Virus Genomes from Deep Sea Sediments Expand the Ocean Megavirome and Support Independent Origins of Viral Gigantism.</title>
        <authorList>
            <person name="Backstrom D."/>
            <person name="Yutin N."/>
            <person name="Jorgensen S.L."/>
            <person name="Dharamshi J."/>
            <person name="Homa F."/>
            <person name="Zaremba-Niedwiedzka K."/>
            <person name="Spang A."/>
            <person name="Wolf Y.I."/>
            <person name="Koonin E.V."/>
            <person name="Ettema T.J."/>
        </authorList>
    </citation>
    <scope>NUCLEOTIDE SEQUENCE</scope>
</reference>
<protein>
    <submittedName>
        <fullName evidence="2">CCCH zinc finger in TRM13 protein</fullName>
    </submittedName>
</protein>
<proteinExistence type="predicted"/>
<dbReference type="EMBL" id="MK500441">
    <property type="protein sequence ID" value="QBK89810.1"/>
    <property type="molecule type" value="Genomic_DNA"/>
</dbReference>
<accession>A0A481Z585</accession>
<gene>
    <name evidence="2" type="ORF">LCPAC101_00930</name>
</gene>
<organism evidence="2">
    <name type="scientific">Pithovirus LCPAC101</name>
    <dbReference type="NCBI Taxonomy" id="2506586"/>
    <lineage>
        <taxon>Viruses</taxon>
        <taxon>Pithoviruses</taxon>
    </lineage>
</organism>
<evidence type="ECO:0000256" key="1">
    <source>
        <dbReference type="SAM" id="MobiDB-lite"/>
    </source>
</evidence>
<feature type="compositionally biased region" description="Low complexity" evidence="1">
    <location>
        <begin position="1"/>
        <end position="14"/>
    </location>
</feature>
<feature type="region of interest" description="Disordered" evidence="1">
    <location>
        <begin position="189"/>
        <end position="223"/>
    </location>
</feature>
<feature type="region of interest" description="Disordered" evidence="1">
    <location>
        <begin position="1"/>
        <end position="33"/>
    </location>
</feature>
<evidence type="ECO:0000313" key="2">
    <source>
        <dbReference type="EMBL" id="QBK89810.1"/>
    </source>
</evidence>
<feature type="compositionally biased region" description="Basic residues" evidence="1">
    <location>
        <begin position="107"/>
        <end position="123"/>
    </location>
</feature>